<feature type="coiled-coil region" evidence="1">
    <location>
        <begin position="97"/>
        <end position="124"/>
    </location>
</feature>
<feature type="region of interest" description="Disordered" evidence="2">
    <location>
        <begin position="487"/>
        <end position="518"/>
    </location>
</feature>
<keyword evidence="1" id="KW-0175">Coiled coil</keyword>
<dbReference type="EMBL" id="CWKI01000002">
    <property type="protein sequence ID" value="CTR05573.1"/>
    <property type="molecule type" value="Genomic_DNA"/>
</dbReference>
<reference evidence="3 5" key="1">
    <citation type="submission" date="2015-07" db="EMBL/GenBank/DDBJ databases">
        <authorList>
            <person name="Cajimat M.N.B."/>
            <person name="Milazzo M.L."/>
            <person name="Fulhorst C.F."/>
        </authorList>
    </citation>
    <scope>NUCLEOTIDE SEQUENCE [LARGE SCALE GENOMIC DNA]</scope>
    <source>
        <strain evidence="3">Single colony</strain>
    </source>
</reference>
<organism evidence="3 5">
    <name type="scientific">Rhodotorula toruloides</name>
    <name type="common">Yeast</name>
    <name type="synonym">Rhodosporidium toruloides</name>
    <dbReference type="NCBI Taxonomy" id="5286"/>
    <lineage>
        <taxon>Eukaryota</taxon>
        <taxon>Fungi</taxon>
        <taxon>Dikarya</taxon>
        <taxon>Basidiomycota</taxon>
        <taxon>Pucciniomycotina</taxon>
        <taxon>Microbotryomycetes</taxon>
        <taxon>Sporidiobolales</taxon>
        <taxon>Sporidiobolaceae</taxon>
        <taxon>Rhodotorula</taxon>
    </lineage>
</organism>
<dbReference type="GO" id="GO:0008312">
    <property type="term" value="F:7S RNA binding"/>
    <property type="evidence" value="ECO:0007669"/>
    <property type="project" value="TreeGrafter"/>
</dbReference>
<dbReference type="InterPro" id="IPR026270">
    <property type="entry name" value="SRP72"/>
</dbReference>
<name>A0A0K3C9M2_RHOTO</name>
<dbReference type="PANTHER" id="PTHR14094:SF9">
    <property type="entry name" value="SIGNAL RECOGNITION PARTICLE SUBUNIT SRP72"/>
    <property type="match status" value="1"/>
</dbReference>
<evidence type="ECO:0000313" key="3">
    <source>
        <dbReference type="EMBL" id="CTR05573.1"/>
    </source>
</evidence>
<dbReference type="Proteomes" id="UP000199069">
    <property type="component" value="Unassembled WGS sequence"/>
</dbReference>
<dbReference type="STRING" id="5286.A0A0K3C9M2"/>
<accession>A0A0K3C9M2</accession>
<feature type="region of interest" description="Disordered" evidence="2">
    <location>
        <begin position="986"/>
        <end position="1066"/>
    </location>
</feature>
<feature type="compositionally biased region" description="Basic and acidic residues" evidence="2">
    <location>
        <begin position="543"/>
        <end position="560"/>
    </location>
</feature>
<feature type="compositionally biased region" description="Polar residues" evidence="2">
    <location>
        <begin position="1057"/>
        <end position="1066"/>
    </location>
</feature>
<sequence>MSQAKLYHTLHDQITLQHYPQALRTVSKRPSTLLHPRDSHALSSGLLRIDPSDRLALQTRSQLLIALDSYADALRTTASEGTSRLARAYCLYKLGRVDEARNELDALEEEDEGASNEEERAREVLRAQLLYRLGEFEQARDLFDDLASTAEQVSLLPLTRSSRSAARQSSQRCYKTFEHCTKQPSPPRSLPMPHISQLPDELLIAIFTALRDSLRFYDSGAERIDLERTVAEFLGPCRLVCRRWDGLALPLVATAIQTSDPRGLLDLIDRYALEDTVKELVVVFPGELEGKKDAKVATERRLMEEWIRVLQALGPALRTLSIAHELLQLDCPALTIVDVPTIAVSDIGRFLTGLPSVEFLAFSYFSYKDAVTNGTTSSSFPTFQLPPRLRQLAVTVRADRLVHLASRLVPRLATGLQLLEIEVEKQPYEPEPNSLEQAISDFEKACSSLGILFAHDLELASDYDYAPSTRSMEQELGEVENDCDWEETRSAGDEETPEPADCESPTSSDNDWETDDSLDYDAEDDERFAAFWSEEKRKEVFGHHDWNGNEVQKPAKDPRRLPMPPTPHLPDELLSLIFEALWDSLRFYDSGEERLDLGTTAAELIGPCRLVSTRWNLLALPVLVKSVKTKKPGMLLELAQRYGLSHQVKELVVGFEVRTEPGDSATAPVPREWISKDETCATAWWTVLHRLPAYLWQILTTWTSLERPSFPHLTCLEIRSAWNEGFAYPNLMTFEPFLPYGDCFPALEELRVHVRCDQTNLSLSPWPSLRTLCVNVITPRSEPASDTVPLIRLLHSAFLQPSCKRLRYLAITGMMCRQHLDQSLFDVVFPALEVLNASVVVIDNFDAFSISFPSALVARIICSLDVLSVPQVTSAHPQLPPLLWSLYMSTNRAGLIELPGFLSAQRASELELLEIEVIHPPSSRSEAYAASMDALRQIDAICGSRGIILAHNLPEPKVVPHWRSPLTEQPAQEDEQWNWYGKVVEPENAPWPTQRDPWAPPLEDLPSEDSFSSDDDEDSLDYDAEDDERFAPFWSEEKRNEVFGHNTGVDGTEDARTSSATVEGKS</sequence>
<dbReference type="EMBL" id="LCTV02000002">
    <property type="protein sequence ID" value="PRQ77177.1"/>
    <property type="molecule type" value="Genomic_DNA"/>
</dbReference>
<dbReference type="Proteomes" id="UP000239560">
    <property type="component" value="Unassembled WGS sequence"/>
</dbReference>
<proteinExistence type="predicted"/>
<dbReference type="AlphaFoldDB" id="A0A0K3C9M2"/>
<evidence type="ECO:0000256" key="2">
    <source>
        <dbReference type="SAM" id="MobiDB-lite"/>
    </source>
</evidence>
<gene>
    <name evidence="3" type="primary">FGENESH: predicted gene_2.603</name>
    <name evidence="4" type="ORF">AAT19DRAFT_12595</name>
    <name evidence="3" type="ORF">BN2166_0014340</name>
</gene>
<dbReference type="GO" id="GO:0043022">
    <property type="term" value="F:ribosome binding"/>
    <property type="evidence" value="ECO:0007669"/>
    <property type="project" value="TreeGrafter"/>
</dbReference>
<protein>
    <submittedName>
        <fullName evidence="3">Uncharacterized protein</fullName>
    </submittedName>
</protein>
<evidence type="ECO:0000313" key="5">
    <source>
        <dbReference type="Proteomes" id="UP000199069"/>
    </source>
</evidence>
<dbReference type="SUPFAM" id="SSF48452">
    <property type="entry name" value="TPR-like"/>
    <property type="match status" value="1"/>
</dbReference>
<evidence type="ECO:0000313" key="4">
    <source>
        <dbReference type="EMBL" id="PRQ77177.1"/>
    </source>
</evidence>
<dbReference type="GO" id="GO:0005786">
    <property type="term" value="C:signal recognition particle, endoplasmic reticulum targeting"/>
    <property type="evidence" value="ECO:0007669"/>
    <property type="project" value="TreeGrafter"/>
</dbReference>
<dbReference type="InterPro" id="IPR011990">
    <property type="entry name" value="TPR-like_helical_dom_sf"/>
</dbReference>
<reference evidence="4 6" key="2">
    <citation type="journal article" date="2018" name="Elife">
        <title>Functional genomics of lipid metabolism in the oleaginous yeast Rhodosporidium toruloides.</title>
        <authorList>
            <person name="Coradetti S.T."/>
            <person name="Pinel D."/>
            <person name="Geiselman G."/>
            <person name="Ito M."/>
            <person name="Mondo S."/>
            <person name="Reilly M.C."/>
            <person name="Cheng Y.F."/>
            <person name="Bauer S."/>
            <person name="Grigoriev I."/>
            <person name="Gladden J.M."/>
            <person name="Simmons B.A."/>
            <person name="Brem R."/>
            <person name="Arkin A.P."/>
            <person name="Skerker J.M."/>
        </authorList>
    </citation>
    <scope>NUCLEOTIDE SEQUENCE [LARGE SCALE GENOMIC DNA]</scope>
    <source>
        <strain evidence="4 6">NBRC 0880</strain>
    </source>
</reference>
<feature type="region of interest" description="Disordered" evidence="2">
    <location>
        <begin position="543"/>
        <end position="562"/>
    </location>
</feature>
<evidence type="ECO:0000313" key="6">
    <source>
        <dbReference type="Proteomes" id="UP000239560"/>
    </source>
</evidence>
<dbReference type="Gene3D" id="1.25.40.10">
    <property type="entry name" value="Tetratricopeptide repeat domain"/>
    <property type="match status" value="1"/>
</dbReference>
<dbReference type="PANTHER" id="PTHR14094">
    <property type="entry name" value="SIGNAL RECOGNITION PARTICLE 72"/>
    <property type="match status" value="1"/>
</dbReference>
<dbReference type="Gene3D" id="1.20.1280.50">
    <property type="match status" value="1"/>
</dbReference>
<evidence type="ECO:0000256" key="1">
    <source>
        <dbReference type="SAM" id="Coils"/>
    </source>
</evidence>
<dbReference type="GO" id="GO:0006614">
    <property type="term" value="P:SRP-dependent cotranslational protein targeting to membrane"/>
    <property type="evidence" value="ECO:0007669"/>
    <property type="project" value="InterPro"/>
</dbReference>
<keyword evidence="5" id="KW-1185">Reference proteome</keyword>
<feature type="compositionally biased region" description="Acidic residues" evidence="2">
    <location>
        <begin position="1005"/>
        <end position="1028"/>
    </location>
</feature>
<dbReference type="OrthoDB" id="5421607at2759"/>